<reference evidence="8" key="1">
    <citation type="submission" date="2016-01" db="EMBL/GenBank/DDBJ databases">
        <authorList>
            <person name="Peeters C."/>
        </authorList>
    </citation>
    <scope>NUCLEOTIDE SEQUENCE</scope>
    <source>
        <strain evidence="8">LMG 29322</strain>
    </source>
</reference>
<evidence type="ECO:0000313" key="8">
    <source>
        <dbReference type="EMBL" id="SAK93938.1"/>
    </source>
</evidence>
<dbReference type="Pfam" id="PF00155">
    <property type="entry name" value="Aminotran_1_2"/>
    <property type="match status" value="1"/>
</dbReference>
<dbReference type="InterPro" id="IPR050596">
    <property type="entry name" value="AspAT/PAT-like"/>
</dbReference>
<sequence length="379" mass="40448">MSTAEIRNQYFDKLFNTPGLMWLGQNTNHMPTHPAVRAAMHAAIDDASFNAYAPPLGLEALRHAIVADLGLPDAKAVVTDGAVAALALACRATCGAGKGFVTTDPGWKWPLQFAQRAGSPITEIPIYGEAHRYRLSIDALKASTGEDTAVIYLVDPNNPLGVCYTRDEIAAFASRAKELGAILIHDCTYRDFADDHTLAAQFYPEGTITIVSFSKWLGFAGLRLGALVAAPELLERVLPYSEAPLGASVVAQAGALAGFAVKHEWMRELKSLVRANQAAVAETVAGLPGLKVAVYPSHANFLVIECADANVRPEALVAELGAANIMVRQGAYHTPRFGDRFIKVSLSVPAQWARAFCEALPAALDAARARGDAPVDAQF</sequence>
<dbReference type="InterPro" id="IPR004839">
    <property type="entry name" value="Aminotransferase_I/II_large"/>
</dbReference>
<keyword evidence="3 6" id="KW-0032">Aminotransferase</keyword>
<comment type="similarity">
    <text evidence="2 6">Belongs to the class-I pyridoxal-phosphate-dependent aminotransferase family.</text>
</comment>
<evidence type="ECO:0000256" key="6">
    <source>
        <dbReference type="RuleBase" id="RU000481"/>
    </source>
</evidence>
<dbReference type="OrthoDB" id="9813612at2"/>
<name>A0A158DH93_9BURK</name>
<dbReference type="Gene3D" id="3.40.640.10">
    <property type="entry name" value="Type I PLP-dependent aspartate aminotransferase-like (Major domain)"/>
    <property type="match status" value="1"/>
</dbReference>
<dbReference type="PROSITE" id="PS00105">
    <property type="entry name" value="AA_TRANSFER_CLASS_1"/>
    <property type="match status" value="1"/>
</dbReference>
<evidence type="ECO:0000256" key="1">
    <source>
        <dbReference type="ARBA" id="ARBA00001933"/>
    </source>
</evidence>
<gene>
    <name evidence="8" type="ORF">AWB79_07028</name>
</gene>
<evidence type="ECO:0000256" key="5">
    <source>
        <dbReference type="ARBA" id="ARBA00022898"/>
    </source>
</evidence>
<dbReference type="Gene3D" id="3.90.1150.10">
    <property type="entry name" value="Aspartate Aminotransferase, domain 1"/>
    <property type="match status" value="1"/>
</dbReference>
<dbReference type="PANTHER" id="PTHR46383">
    <property type="entry name" value="ASPARTATE AMINOTRANSFERASE"/>
    <property type="match status" value="1"/>
</dbReference>
<evidence type="ECO:0000313" key="9">
    <source>
        <dbReference type="Proteomes" id="UP000054851"/>
    </source>
</evidence>
<dbReference type="GO" id="GO:0008483">
    <property type="term" value="F:transaminase activity"/>
    <property type="evidence" value="ECO:0007669"/>
    <property type="project" value="UniProtKB-KW"/>
</dbReference>
<keyword evidence="9" id="KW-1185">Reference proteome</keyword>
<dbReference type="EC" id="2.6.1.-" evidence="6"/>
<accession>A0A158DH93</accession>
<dbReference type="EMBL" id="FCOA02000044">
    <property type="protein sequence ID" value="SAK93938.1"/>
    <property type="molecule type" value="Genomic_DNA"/>
</dbReference>
<dbReference type="InterPro" id="IPR015424">
    <property type="entry name" value="PyrdxlP-dep_Trfase"/>
</dbReference>
<evidence type="ECO:0000259" key="7">
    <source>
        <dbReference type="Pfam" id="PF00155"/>
    </source>
</evidence>
<dbReference type="GO" id="GO:0006520">
    <property type="term" value="P:amino acid metabolic process"/>
    <property type="evidence" value="ECO:0007669"/>
    <property type="project" value="InterPro"/>
</dbReference>
<evidence type="ECO:0000256" key="3">
    <source>
        <dbReference type="ARBA" id="ARBA00022576"/>
    </source>
</evidence>
<dbReference type="AlphaFoldDB" id="A0A158DH93"/>
<evidence type="ECO:0000256" key="4">
    <source>
        <dbReference type="ARBA" id="ARBA00022679"/>
    </source>
</evidence>
<dbReference type="InterPro" id="IPR015422">
    <property type="entry name" value="PyrdxlP-dep_Trfase_small"/>
</dbReference>
<protein>
    <recommendedName>
        <fullName evidence="6">Aminotransferase</fullName>
        <ecNumber evidence="6">2.6.1.-</ecNumber>
    </recommendedName>
</protein>
<dbReference type="NCBIfam" id="NF004870">
    <property type="entry name" value="PRK06225.1"/>
    <property type="match status" value="1"/>
</dbReference>
<dbReference type="Proteomes" id="UP000054851">
    <property type="component" value="Unassembled WGS sequence"/>
</dbReference>
<dbReference type="SUPFAM" id="SSF53383">
    <property type="entry name" value="PLP-dependent transferases"/>
    <property type="match status" value="1"/>
</dbReference>
<dbReference type="RefSeq" id="WP_061172032.1">
    <property type="nucleotide sequence ID" value="NZ_FCOA02000044.1"/>
</dbReference>
<comment type="caution">
    <text evidence="8">The sequence shown here is derived from an EMBL/GenBank/DDBJ whole genome shotgun (WGS) entry which is preliminary data.</text>
</comment>
<dbReference type="GO" id="GO:0030170">
    <property type="term" value="F:pyridoxal phosphate binding"/>
    <property type="evidence" value="ECO:0007669"/>
    <property type="project" value="InterPro"/>
</dbReference>
<dbReference type="InterPro" id="IPR004838">
    <property type="entry name" value="NHTrfase_class1_PyrdxlP-BS"/>
</dbReference>
<dbReference type="STRING" id="1777140.AWB79_07028"/>
<feature type="domain" description="Aminotransferase class I/classII large" evidence="7">
    <location>
        <begin position="20"/>
        <end position="360"/>
    </location>
</feature>
<organism evidence="8 9">
    <name type="scientific">Caballeronia hypogeia</name>
    <dbReference type="NCBI Taxonomy" id="1777140"/>
    <lineage>
        <taxon>Bacteria</taxon>
        <taxon>Pseudomonadati</taxon>
        <taxon>Pseudomonadota</taxon>
        <taxon>Betaproteobacteria</taxon>
        <taxon>Burkholderiales</taxon>
        <taxon>Burkholderiaceae</taxon>
        <taxon>Caballeronia</taxon>
    </lineage>
</organism>
<dbReference type="PANTHER" id="PTHR46383:SF1">
    <property type="entry name" value="ASPARTATE AMINOTRANSFERASE"/>
    <property type="match status" value="1"/>
</dbReference>
<dbReference type="CDD" id="cd00609">
    <property type="entry name" value="AAT_like"/>
    <property type="match status" value="1"/>
</dbReference>
<proteinExistence type="inferred from homology"/>
<evidence type="ECO:0000256" key="2">
    <source>
        <dbReference type="ARBA" id="ARBA00007441"/>
    </source>
</evidence>
<comment type="cofactor">
    <cofactor evidence="1 6">
        <name>pyridoxal 5'-phosphate</name>
        <dbReference type="ChEBI" id="CHEBI:597326"/>
    </cofactor>
</comment>
<keyword evidence="5" id="KW-0663">Pyridoxal phosphate</keyword>
<keyword evidence="4 6" id="KW-0808">Transferase</keyword>
<dbReference type="InterPro" id="IPR015421">
    <property type="entry name" value="PyrdxlP-dep_Trfase_major"/>
</dbReference>